<evidence type="ECO:0000313" key="8">
    <source>
        <dbReference type="Proteomes" id="UP000242642"/>
    </source>
</evidence>
<feature type="domain" description="TolB N-terminal" evidence="6">
    <location>
        <begin position="24"/>
        <end position="124"/>
    </location>
</feature>
<evidence type="ECO:0000256" key="1">
    <source>
        <dbReference type="ARBA" id="ARBA00004418"/>
    </source>
</evidence>
<evidence type="ECO:0000256" key="3">
    <source>
        <dbReference type="ARBA" id="ARBA00022729"/>
    </source>
</evidence>
<dbReference type="PANTHER" id="PTHR36842:SF1">
    <property type="entry name" value="PROTEIN TOLB"/>
    <property type="match status" value="1"/>
</dbReference>
<dbReference type="PANTHER" id="PTHR36842">
    <property type="entry name" value="PROTEIN TOLB HOMOLOG"/>
    <property type="match status" value="1"/>
</dbReference>
<keyword evidence="3 5" id="KW-0732">Signal</keyword>
<dbReference type="OrthoDB" id="9802240at2"/>
<comment type="subcellular location">
    <subcellularLocation>
        <location evidence="1 5">Periplasm</location>
    </subcellularLocation>
</comment>
<dbReference type="InterPro" id="IPR011659">
    <property type="entry name" value="WD40"/>
</dbReference>
<evidence type="ECO:0000313" key="7">
    <source>
        <dbReference type="EMBL" id="SES85458.1"/>
    </source>
</evidence>
<organism evidence="7 8">
    <name type="scientific">Thorsellia anophelis DSM 18579</name>
    <dbReference type="NCBI Taxonomy" id="1123402"/>
    <lineage>
        <taxon>Bacteria</taxon>
        <taxon>Pseudomonadati</taxon>
        <taxon>Pseudomonadota</taxon>
        <taxon>Gammaproteobacteria</taxon>
        <taxon>Enterobacterales</taxon>
        <taxon>Thorselliaceae</taxon>
        <taxon>Thorsellia</taxon>
    </lineage>
</organism>
<comment type="similarity">
    <text evidence="2 5">Belongs to the TolB family.</text>
</comment>
<dbReference type="RefSeq" id="WP_093317851.1">
    <property type="nucleotide sequence ID" value="NZ_FOHV01000004.1"/>
</dbReference>
<accession>A0A1H9ZVQ2</accession>
<dbReference type="GO" id="GO:0042597">
    <property type="term" value="C:periplasmic space"/>
    <property type="evidence" value="ECO:0007669"/>
    <property type="project" value="UniProtKB-SubCell"/>
</dbReference>
<protein>
    <recommendedName>
        <fullName evidence="5">Tol-Pal system protein TolB</fullName>
    </recommendedName>
</protein>
<keyword evidence="4 5" id="KW-0574">Periplasm</keyword>
<comment type="function">
    <text evidence="5">Part of the Tol-Pal system, which plays a role in outer membrane invagination during cell division and is important for maintaining outer membrane integrity. TolB occupies a key intermediary position in the Tol-Pal system because it communicates directly with both membrane-embedded components, Pal in the outer membrane and TolA in the inner membrane.</text>
</comment>
<dbReference type="HAMAP" id="MF_00671">
    <property type="entry name" value="TolB"/>
    <property type="match status" value="1"/>
</dbReference>
<dbReference type="InterPro" id="IPR011042">
    <property type="entry name" value="6-blade_b-propeller_TolB-like"/>
</dbReference>
<dbReference type="NCBIfam" id="TIGR02800">
    <property type="entry name" value="propeller_TolB"/>
    <property type="match status" value="1"/>
</dbReference>
<evidence type="ECO:0000256" key="4">
    <source>
        <dbReference type="ARBA" id="ARBA00022764"/>
    </source>
</evidence>
<dbReference type="AlphaFoldDB" id="A0A1H9ZVQ2"/>
<keyword evidence="5" id="KW-0131">Cell cycle</keyword>
<dbReference type="Gene3D" id="2.120.10.30">
    <property type="entry name" value="TolB, C-terminal domain"/>
    <property type="match status" value="1"/>
</dbReference>
<reference evidence="8" key="1">
    <citation type="submission" date="2016-10" db="EMBL/GenBank/DDBJ databases">
        <authorList>
            <person name="Varghese N."/>
            <person name="Submissions S."/>
        </authorList>
    </citation>
    <scope>NUCLEOTIDE SEQUENCE [LARGE SCALE GENOMIC DNA]</scope>
    <source>
        <strain evidence="8">DSM 18579</strain>
    </source>
</reference>
<dbReference type="Gene3D" id="3.40.50.10070">
    <property type="entry name" value="TolB, N-terminal domain"/>
    <property type="match status" value="1"/>
</dbReference>
<evidence type="ECO:0000256" key="2">
    <source>
        <dbReference type="ARBA" id="ARBA00009820"/>
    </source>
</evidence>
<keyword evidence="8" id="KW-1185">Reference proteome</keyword>
<dbReference type="EMBL" id="FOHV01000004">
    <property type="protein sequence ID" value="SES85458.1"/>
    <property type="molecule type" value="Genomic_DNA"/>
</dbReference>
<dbReference type="GO" id="GO:0017038">
    <property type="term" value="P:protein import"/>
    <property type="evidence" value="ECO:0007669"/>
    <property type="project" value="InterPro"/>
</dbReference>
<dbReference type="InterPro" id="IPR007195">
    <property type="entry name" value="TolB_N"/>
</dbReference>
<dbReference type="GO" id="GO:0051301">
    <property type="term" value="P:cell division"/>
    <property type="evidence" value="ECO:0007669"/>
    <property type="project" value="UniProtKB-UniRule"/>
</dbReference>
<comment type="subunit">
    <text evidence="5">The Tol-Pal system is composed of five core proteins: the inner membrane proteins TolA, TolQ and TolR, the periplasmic protein TolB and the outer membrane protein Pal. They form a network linking the inner and outer membranes and the peptidoglycan layer.</text>
</comment>
<dbReference type="SUPFAM" id="SSF69304">
    <property type="entry name" value="Tricorn protease N-terminal domain"/>
    <property type="match status" value="1"/>
</dbReference>
<dbReference type="InterPro" id="IPR014167">
    <property type="entry name" value="Tol-Pal_TolB"/>
</dbReference>
<evidence type="ECO:0000259" key="6">
    <source>
        <dbReference type="Pfam" id="PF04052"/>
    </source>
</evidence>
<name>A0A1H9ZVQ2_9GAMM</name>
<dbReference type="Pfam" id="PF07676">
    <property type="entry name" value="PD40"/>
    <property type="match status" value="3"/>
</dbReference>
<dbReference type="STRING" id="1123402.SAMN02583745_00708"/>
<dbReference type="Pfam" id="PF04052">
    <property type="entry name" value="TolB_N"/>
    <property type="match status" value="1"/>
</dbReference>
<dbReference type="Proteomes" id="UP000242642">
    <property type="component" value="Unassembled WGS sequence"/>
</dbReference>
<sequence>MKKFYLISIMILMLFAKIVGAEIRIQISEDVDAARPIAILPFNSVGGGISGLDVSNIISADLRNSGKFSPLEAGQFPQNISNVAEIQPALWRSLGVDSIISGQIQPASDGRYTLTYQLIDISTGVPNVMMQNQAQIQTQWFRYGVHAVSDEVFEKLTGIKGAFRTKIAYVVKTNTSQYSHELRVSDYDGFNEITIHKASQPLMSPSWSPDGTKIAFVSFENGPSAVMLQDTQTGNVRKIASFPRHNGAPAFSPDGTKIAMALSQTGSLNLYVMDVGSGSLRQITNERSNSTEPAWFPDGQTLAFTSDKTGRPQIYRTSLGGGSGQRITFEGNQNQNARISPDGKFMVYITSSGGQQRLVKQTFANNALQFLTNSDLDESPSIAPNGTMVVYSTGGYASKLGLVSADGRFKTSLPSSGGQIKYPAWGPIVAK</sequence>
<keyword evidence="5" id="KW-0132">Cell division</keyword>
<dbReference type="SUPFAM" id="SSF52964">
    <property type="entry name" value="TolB, N-terminal domain"/>
    <property type="match status" value="1"/>
</dbReference>
<proteinExistence type="inferred from homology"/>
<evidence type="ECO:0000256" key="5">
    <source>
        <dbReference type="HAMAP-Rule" id="MF_00671"/>
    </source>
</evidence>
<gene>
    <name evidence="5" type="primary">tolB</name>
    <name evidence="7" type="ORF">SAMN02583745_00708</name>
</gene>